<organism evidence="4 5">
    <name type="scientific">Durusdinium trenchii</name>
    <dbReference type="NCBI Taxonomy" id="1381693"/>
    <lineage>
        <taxon>Eukaryota</taxon>
        <taxon>Sar</taxon>
        <taxon>Alveolata</taxon>
        <taxon>Dinophyceae</taxon>
        <taxon>Suessiales</taxon>
        <taxon>Symbiodiniaceae</taxon>
        <taxon>Durusdinium</taxon>
    </lineage>
</organism>
<keyword evidence="5" id="KW-1185">Reference proteome</keyword>
<evidence type="ECO:0000256" key="1">
    <source>
        <dbReference type="SAM" id="MobiDB-lite"/>
    </source>
</evidence>
<feature type="domain" description="Potassium channel" evidence="3">
    <location>
        <begin position="286"/>
        <end position="352"/>
    </location>
</feature>
<feature type="region of interest" description="Disordered" evidence="1">
    <location>
        <begin position="681"/>
        <end position="701"/>
    </location>
</feature>
<dbReference type="InterPro" id="IPR013099">
    <property type="entry name" value="K_chnl_dom"/>
</dbReference>
<feature type="transmembrane region" description="Helical" evidence="2">
    <location>
        <begin position="279"/>
        <end position="296"/>
    </location>
</feature>
<sequence>MPLMQQSFLIDEPGGSSWRKYNAGSLNSLVSHCQTGLDQFTQQHTGGSLRASRLGGFAGGFPGGFLTIPSQRVRHASFFEDGFQASSNQRVRNDEKLEKSYGDTADDAEQSNIPDPVPDERDTSHQTGEEKLLQKIHEDEEKVVQMVIAQKAAAKHEAQAEAHRAAQAAQARHQSQDVSRSTRQVHLPMDELRCRKRTNPLSCQDLQAQCAWSGDEITGSCHHSDPEEWPRGWDFLFGMGEVVLLETAVVTTAIVTRLRGRDLLRQFVERPSYSLRASMWFYPTAAMYFLTGWYYYTRTQGWDSFSTIYFLIQVVSTVGASDMSPVHPMPKLFTIFHVLLGLVLIGGAVGDELDRILETRIARMSDAVARGADFQDLVPILWRVAAETREAAGSRDTFEKLLTKLEEELPLTSPELPLMAERLRWLRDFQGGEVILAELTGTGALIPWPRAGQLWVGAGRRYKALRPLLQYVLDNPTSGMPIYDTDSVIDLLEDDSVLDRYYSELILRSALDIGAVIVSGTLFFGVADNWLRGRDAFSMFDGLYFSVAGASSVGMLGNVAAITSVEKVASMGLFCYGCYSFNRFMMFASEVFAYKIENSQNIVAVLPPGFGHKLQRLRKGNSARDVSRIASVSTAEQEEFPPSSPAAQRTSRSSRRKKAKKKDPCEGAEATIARVDGMISSKKEGPFTGLKRMLQPTADAC</sequence>
<dbReference type="Gene3D" id="1.10.287.70">
    <property type="match status" value="1"/>
</dbReference>
<name>A0ABP0LWS6_9DINO</name>
<keyword evidence="2" id="KW-1133">Transmembrane helix</keyword>
<feature type="transmembrane region" description="Helical" evidence="2">
    <location>
        <begin position="332"/>
        <end position="350"/>
    </location>
</feature>
<proteinExistence type="predicted"/>
<reference evidence="4 5" key="1">
    <citation type="submission" date="2024-02" db="EMBL/GenBank/DDBJ databases">
        <authorList>
            <person name="Chen Y."/>
            <person name="Shah S."/>
            <person name="Dougan E. K."/>
            <person name="Thang M."/>
            <person name="Chan C."/>
        </authorList>
    </citation>
    <scope>NUCLEOTIDE SEQUENCE [LARGE SCALE GENOMIC DNA]</scope>
</reference>
<protein>
    <recommendedName>
        <fullName evidence="3">Potassium channel domain-containing protein</fullName>
    </recommendedName>
</protein>
<keyword evidence="2" id="KW-0472">Membrane</keyword>
<evidence type="ECO:0000256" key="2">
    <source>
        <dbReference type="SAM" id="Phobius"/>
    </source>
</evidence>
<dbReference type="Proteomes" id="UP001642484">
    <property type="component" value="Unassembled WGS sequence"/>
</dbReference>
<accession>A0ABP0LWS6</accession>
<feature type="transmembrane region" description="Helical" evidence="2">
    <location>
        <begin position="543"/>
        <end position="562"/>
    </location>
</feature>
<dbReference type="Pfam" id="PF07885">
    <property type="entry name" value="Ion_trans_2"/>
    <property type="match status" value="1"/>
</dbReference>
<feature type="region of interest" description="Disordered" evidence="1">
    <location>
        <begin position="633"/>
        <end position="668"/>
    </location>
</feature>
<dbReference type="EMBL" id="CAXAMN010014391">
    <property type="protein sequence ID" value="CAK9043176.1"/>
    <property type="molecule type" value="Genomic_DNA"/>
</dbReference>
<gene>
    <name evidence="4" type="ORF">CCMP2556_LOCUS22883</name>
</gene>
<feature type="region of interest" description="Disordered" evidence="1">
    <location>
        <begin position="101"/>
        <end position="128"/>
    </location>
</feature>
<evidence type="ECO:0000313" key="4">
    <source>
        <dbReference type="EMBL" id="CAK9043176.1"/>
    </source>
</evidence>
<feature type="transmembrane region" description="Helical" evidence="2">
    <location>
        <begin position="235"/>
        <end position="258"/>
    </location>
</feature>
<feature type="transmembrane region" description="Helical" evidence="2">
    <location>
        <begin position="510"/>
        <end position="531"/>
    </location>
</feature>
<feature type="compositionally biased region" description="Basic and acidic residues" evidence="1">
    <location>
        <begin position="118"/>
        <end position="128"/>
    </location>
</feature>
<keyword evidence="2" id="KW-0812">Transmembrane</keyword>
<evidence type="ECO:0000313" key="5">
    <source>
        <dbReference type="Proteomes" id="UP001642484"/>
    </source>
</evidence>
<comment type="caution">
    <text evidence="4">The sequence shown here is derived from an EMBL/GenBank/DDBJ whole genome shotgun (WGS) entry which is preliminary data.</text>
</comment>
<evidence type="ECO:0000259" key="3">
    <source>
        <dbReference type="Pfam" id="PF07885"/>
    </source>
</evidence>
<feature type="region of interest" description="Disordered" evidence="1">
    <location>
        <begin position="162"/>
        <end position="183"/>
    </location>
</feature>
<feature type="compositionally biased region" description="Basic residues" evidence="1">
    <location>
        <begin position="652"/>
        <end position="661"/>
    </location>
</feature>
<dbReference type="SUPFAM" id="SSF81324">
    <property type="entry name" value="Voltage-gated potassium channels"/>
    <property type="match status" value="1"/>
</dbReference>